<feature type="transmembrane region" description="Helical" evidence="7">
    <location>
        <begin position="60"/>
        <end position="81"/>
    </location>
</feature>
<feature type="transmembrane region" description="Helical" evidence="7">
    <location>
        <begin position="6"/>
        <end position="24"/>
    </location>
</feature>
<comment type="subcellular location">
    <subcellularLocation>
        <location evidence="1">Cell membrane</location>
        <topology evidence="1">Multi-pass membrane protein</topology>
    </subcellularLocation>
</comment>
<evidence type="ECO:0000256" key="2">
    <source>
        <dbReference type="ARBA" id="ARBA00011006"/>
    </source>
</evidence>
<protein>
    <submittedName>
        <fullName evidence="8">Membrane protein YeaQ/YmgE (Transglycosylase-associated protein family)</fullName>
    </submittedName>
</protein>
<keyword evidence="9" id="KW-1185">Reference proteome</keyword>
<dbReference type="PANTHER" id="PTHR33884:SF3">
    <property type="entry name" value="UPF0410 PROTEIN YMGE"/>
    <property type="match status" value="1"/>
</dbReference>
<keyword evidence="5 7" id="KW-1133">Transmembrane helix</keyword>
<keyword evidence="6 7" id="KW-0472">Membrane</keyword>
<name>A0ABT9STD1_9GAMM</name>
<evidence type="ECO:0000313" key="9">
    <source>
        <dbReference type="Proteomes" id="UP001237737"/>
    </source>
</evidence>
<proteinExistence type="inferred from homology"/>
<evidence type="ECO:0000256" key="3">
    <source>
        <dbReference type="ARBA" id="ARBA00022475"/>
    </source>
</evidence>
<dbReference type="EMBL" id="JAUSSK010000001">
    <property type="protein sequence ID" value="MDQ0008253.1"/>
    <property type="molecule type" value="Genomic_DNA"/>
</dbReference>
<feature type="transmembrane region" description="Helical" evidence="7">
    <location>
        <begin position="31"/>
        <end position="54"/>
    </location>
</feature>
<gene>
    <name evidence="8" type="ORF">J2T07_000412</name>
</gene>
<sequence>MASHGIIVWLIIGAVAGWLAGLLVKGGGFGVIVDIIVGIVGAFIGGWLAGVLGINLGGGLLSSIATATLGAVILLFILRLFKRA</sequence>
<keyword evidence="3" id="KW-1003">Cell membrane</keyword>
<evidence type="ECO:0000256" key="5">
    <source>
        <dbReference type="ARBA" id="ARBA00022989"/>
    </source>
</evidence>
<dbReference type="InterPro" id="IPR007341">
    <property type="entry name" value="Transgly_assoc"/>
</dbReference>
<dbReference type="PANTHER" id="PTHR33884">
    <property type="entry name" value="UPF0410 PROTEIN YMGE"/>
    <property type="match status" value="1"/>
</dbReference>
<dbReference type="Pfam" id="PF04226">
    <property type="entry name" value="Transgly_assoc"/>
    <property type="match status" value="1"/>
</dbReference>
<comment type="caution">
    <text evidence="8">The sequence shown here is derived from an EMBL/GenBank/DDBJ whole genome shotgun (WGS) entry which is preliminary data.</text>
</comment>
<comment type="similarity">
    <text evidence="2">Belongs to the UPF0410 family.</text>
</comment>
<evidence type="ECO:0000256" key="4">
    <source>
        <dbReference type="ARBA" id="ARBA00022692"/>
    </source>
</evidence>
<dbReference type="RefSeq" id="WP_306846905.1">
    <property type="nucleotide sequence ID" value="NZ_JAUSSK010000001.1"/>
</dbReference>
<dbReference type="Proteomes" id="UP001237737">
    <property type="component" value="Unassembled WGS sequence"/>
</dbReference>
<evidence type="ECO:0000256" key="6">
    <source>
        <dbReference type="ARBA" id="ARBA00023136"/>
    </source>
</evidence>
<evidence type="ECO:0000256" key="7">
    <source>
        <dbReference type="SAM" id="Phobius"/>
    </source>
</evidence>
<evidence type="ECO:0000256" key="1">
    <source>
        <dbReference type="ARBA" id="ARBA00004651"/>
    </source>
</evidence>
<reference evidence="8 9" key="1">
    <citation type="submission" date="2023-07" db="EMBL/GenBank/DDBJ databases">
        <title>Sorghum-associated microbial communities from plants grown in Nebraska, USA.</title>
        <authorList>
            <person name="Schachtman D."/>
        </authorList>
    </citation>
    <scope>NUCLEOTIDE SEQUENCE [LARGE SCALE GENOMIC DNA]</scope>
    <source>
        <strain evidence="8 9">CC60</strain>
    </source>
</reference>
<organism evidence="8 9">
    <name type="scientific">Luteibacter jiangsuensis</name>
    <dbReference type="NCBI Taxonomy" id="637577"/>
    <lineage>
        <taxon>Bacteria</taxon>
        <taxon>Pseudomonadati</taxon>
        <taxon>Pseudomonadota</taxon>
        <taxon>Gammaproteobacteria</taxon>
        <taxon>Lysobacterales</taxon>
        <taxon>Rhodanobacteraceae</taxon>
        <taxon>Luteibacter</taxon>
    </lineage>
</organism>
<evidence type="ECO:0000313" key="8">
    <source>
        <dbReference type="EMBL" id="MDQ0008253.1"/>
    </source>
</evidence>
<accession>A0ABT9STD1</accession>
<keyword evidence="4 7" id="KW-0812">Transmembrane</keyword>